<sequence length="79" mass="8568">MLTTTKKIIPLTINTIEEVATIITINITLTPPAVAVIKTAITTVSKLLAVALTTTVFARCKKPIFTNVVIRKMAGRKMD</sequence>
<organism evidence="1 2">
    <name type="scientific">Circinella minor</name>
    <dbReference type="NCBI Taxonomy" id="1195481"/>
    <lineage>
        <taxon>Eukaryota</taxon>
        <taxon>Fungi</taxon>
        <taxon>Fungi incertae sedis</taxon>
        <taxon>Mucoromycota</taxon>
        <taxon>Mucoromycotina</taxon>
        <taxon>Mucoromycetes</taxon>
        <taxon>Mucorales</taxon>
        <taxon>Lichtheimiaceae</taxon>
        <taxon>Circinella</taxon>
    </lineage>
</organism>
<proteinExistence type="predicted"/>
<name>A0A8H7S7X2_9FUNG</name>
<dbReference type="Proteomes" id="UP000646827">
    <property type="component" value="Unassembled WGS sequence"/>
</dbReference>
<accession>A0A8H7S7X2</accession>
<evidence type="ECO:0000313" key="1">
    <source>
        <dbReference type="EMBL" id="KAG2224276.1"/>
    </source>
</evidence>
<evidence type="ECO:0000313" key="2">
    <source>
        <dbReference type="Proteomes" id="UP000646827"/>
    </source>
</evidence>
<dbReference type="AlphaFoldDB" id="A0A8H7S7X2"/>
<reference evidence="1 2" key="1">
    <citation type="submission" date="2020-12" db="EMBL/GenBank/DDBJ databases">
        <title>Metabolic potential, ecology and presence of endohyphal bacteria is reflected in genomic diversity of Mucoromycotina.</title>
        <authorList>
            <person name="Muszewska A."/>
            <person name="Okrasinska A."/>
            <person name="Steczkiewicz K."/>
            <person name="Drgas O."/>
            <person name="Orlowska M."/>
            <person name="Perlinska-Lenart U."/>
            <person name="Aleksandrzak-Piekarczyk T."/>
            <person name="Szatraj K."/>
            <person name="Zielenkiewicz U."/>
            <person name="Pilsyk S."/>
            <person name="Malc E."/>
            <person name="Mieczkowski P."/>
            <person name="Kruszewska J.S."/>
            <person name="Biernat P."/>
            <person name="Pawlowska J."/>
        </authorList>
    </citation>
    <scope>NUCLEOTIDE SEQUENCE [LARGE SCALE GENOMIC DNA]</scope>
    <source>
        <strain evidence="1 2">CBS 142.35</strain>
    </source>
</reference>
<keyword evidence="2" id="KW-1185">Reference proteome</keyword>
<protein>
    <submittedName>
        <fullName evidence="1">Uncharacterized protein</fullName>
    </submittedName>
</protein>
<comment type="caution">
    <text evidence="1">The sequence shown here is derived from an EMBL/GenBank/DDBJ whole genome shotgun (WGS) entry which is preliminary data.</text>
</comment>
<gene>
    <name evidence="1" type="ORF">INT45_000307</name>
</gene>
<dbReference type="EMBL" id="JAEPRB010000046">
    <property type="protein sequence ID" value="KAG2224276.1"/>
    <property type="molecule type" value="Genomic_DNA"/>
</dbReference>